<sequence length="91" mass="10411">MKAREDTATPATLAELKQLLLRRRKLIPTQAETVLRFALERPDIVAFATAKSLATQCNVAQTTVLRASNLAGFRRFREFRSAFRSYLKNRK</sequence>
<gene>
    <name evidence="2" type="ORF">GGD50_006556</name>
</gene>
<evidence type="ECO:0000313" key="3">
    <source>
        <dbReference type="Proteomes" id="UP000549882"/>
    </source>
</evidence>
<name>A0A7W8XYH5_9HYPH</name>
<dbReference type="RefSeq" id="WP_246451667.1">
    <property type="nucleotide sequence ID" value="NZ_JACHBI010000028.1"/>
</dbReference>
<proteinExistence type="predicted"/>
<protein>
    <submittedName>
        <fullName evidence="2">DNA-binding MurR/RpiR family transcriptional regulator</fullName>
    </submittedName>
</protein>
<dbReference type="InterPro" id="IPR009057">
    <property type="entry name" value="Homeodomain-like_sf"/>
</dbReference>
<comment type="caution">
    <text evidence="2">The sequence shown here is derived from an EMBL/GenBank/DDBJ whole genome shotgun (WGS) entry which is preliminary data.</text>
</comment>
<dbReference type="PROSITE" id="PS51071">
    <property type="entry name" value="HTH_RPIR"/>
    <property type="match status" value="1"/>
</dbReference>
<dbReference type="Gene3D" id="1.10.10.10">
    <property type="entry name" value="Winged helix-like DNA-binding domain superfamily/Winged helix DNA-binding domain"/>
    <property type="match status" value="1"/>
</dbReference>
<reference evidence="2 3" key="1">
    <citation type="submission" date="2020-08" db="EMBL/GenBank/DDBJ databases">
        <title>Genomic Encyclopedia of Type Strains, Phase IV (KMG-V): Genome sequencing to study the core and pangenomes of soil and plant-associated prokaryotes.</title>
        <authorList>
            <person name="Whitman W."/>
        </authorList>
    </citation>
    <scope>NUCLEOTIDE SEQUENCE [LARGE SCALE GENOMIC DNA]</scope>
    <source>
        <strain evidence="2 3">SEMIA 4064</strain>
    </source>
</reference>
<dbReference type="SUPFAM" id="SSF46689">
    <property type="entry name" value="Homeodomain-like"/>
    <property type="match status" value="1"/>
</dbReference>
<dbReference type="EMBL" id="JACHBI010000028">
    <property type="protein sequence ID" value="MBB5577900.1"/>
    <property type="molecule type" value="Genomic_DNA"/>
</dbReference>
<keyword evidence="2" id="KW-0238">DNA-binding</keyword>
<accession>A0A7W8XYH5</accession>
<dbReference type="GO" id="GO:0003700">
    <property type="term" value="F:DNA-binding transcription factor activity"/>
    <property type="evidence" value="ECO:0007669"/>
    <property type="project" value="InterPro"/>
</dbReference>
<organism evidence="2 3">
    <name type="scientific">Rhizobium paranaense</name>
    <dbReference type="NCBI Taxonomy" id="1650438"/>
    <lineage>
        <taxon>Bacteria</taxon>
        <taxon>Pseudomonadati</taxon>
        <taxon>Pseudomonadota</taxon>
        <taxon>Alphaproteobacteria</taxon>
        <taxon>Hyphomicrobiales</taxon>
        <taxon>Rhizobiaceae</taxon>
        <taxon>Rhizobium/Agrobacterium group</taxon>
        <taxon>Rhizobium</taxon>
    </lineage>
</organism>
<dbReference type="InterPro" id="IPR000281">
    <property type="entry name" value="HTH_RpiR"/>
</dbReference>
<evidence type="ECO:0000313" key="2">
    <source>
        <dbReference type="EMBL" id="MBB5577900.1"/>
    </source>
</evidence>
<evidence type="ECO:0000259" key="1">
    <source>
        <dbReference type="PROSITE" id="PS51071"/>
    </source>
</evidence>
<dbReference type="GO" id="GO:0003677">
    <property type="term" value="F:DNA binding"/>
    <property type="evidence" value="ECO:0007669"/>
    <property type="project" value="UniProtKB-KW"/>
</dbReference>
<dbReference type="AlphaFoldDB" id="A0A7W8XYH5"/>
<dbReference type="InterPro" id="IPR036388">
    <property type="entry name" value="WH-like_DNA-bd_sf"/>
</dbReference>
<dbReference type="Proteomes" id="UP000549882">
    <property type="component" value="Unassembled WGS sequence"/>
</dbReference>
<keyword evidence="3" id="KW-1185">Reference proteome</keyword>
<feature type="domain" description="HTH rpiR-type" evidence="1">
    <location>
        <begin position="14"/>
        <end position="90"/>
    </location>
</feature>
<dbReference type="Pfam" id="PF01418">
    <property type="entry name" value="HTH_6"/>
    <property type="match status" value="1"/>
</dbReference>